<evidence type="ECO:0000256" key="1">
    <source>
        <dbReference type="SAM" id="MobiDB-lite"/>
    </source>
</evidence>
<sequence length="70" mass="7507">MNAHPAPRALRLGAHNPRDAPPRKARLFSECTLALKGGKKKTWSGMPANLGVMRRAVHGPAVGFVRNPAV</sequence>
<evidence type="ECO:0000313" key="3">
    <source>
        <dbReference type="Proteomes" id="UP001221757"/>
    </source>
</evidence>
<dbReference type="Proteomes" id="UP001221757">
    <property type="component" value="Unassembled WGS sequence"/>
</dbReference>
<keyword evidence="3" id="KW-1185">Reference proteome</keyword>
<accession>A0AAD7DH82</accession>
<gene>
    <name evidence="2" type="ORF">B0H17DRAFT_1063674</name>
</gene>
<proteinExistence type="predicted"/>
<reference evidence="2" key="1">
    <citation type="submission" date="2023-03" db="EMBL/GenBank/DDBJ databases">
        <title>Massive genome expansion in bonnet fungi (Mycena s.s.) driven by repeated elements and novel gene families across ecological guilds.</title>
        <authorList>
            <consortium name="Lawrence Berkeley National Laboratory"/>
            <person name="Harder C.B."/>
            <person name="Miyauchi S."/>
            <person name="Viragh M."/>
            <person name="Kuo A."/>
            <person name="Thoen E."/>
            <person name="Andreopoulos B."/>
            <person name="Lu D."/>
            <person name="Skrede I."/>
            <person name="Drula E."/>
            <person name="Henrissat B."/>
            <person name="Morin E."/>
            <person name="Kohler A."/>
            <person name="Barry K."/>
            <person name="LaButti K."/>
            <person name="Morin E."/>
            <person name="Salamov A."/>
            <person name="Lipzen A."/>
            <person name="Mereny Z."/>
            <person name="Hegedus B."/>
            <person name="Baldrian P."/>
            <person name="Stursova M."/>
            <person name="Weitz H."/>
            <person name="Taylor A."/>
            <person name="Grigoriev I.V."/>
            <person name="Nagy L.G."/>
            <person name="Martin F."/>
            <person name="Kauserud H."/>
        </authorList>
    </citation>
    <scope>NUCLEOTIDE SEQUENCE</scope>
    <source>
        <strain evidence="2">CBHHK067</strain>
    </source>
</reference>
<protein>
    <submittedName>
        <fullName evidence="2">Uncharacterized protein</fullName>
    </submittedName>
</protein>
<name>A0AAD7DH82_MYCRO</name>
<comment type="caution">
    <text evidence="2">The sequence shown here is derived from an EMBL/GenBank/DDBJ whole genome shotgun (WGS) entry which is preliminary data.</text>
</comment>
<evidence type="ECO:0000313" key="2">
    <source>
        <dbReference type="EMBL" id="KAJ7691172.1"/>
    </source>
</evidence>
<organism evidence="2 3">
    <name type="scientific">Mycena rosella</name>
    <name type="common">Pink bonnet</name>
    <name type="synonym">Agaricus rosellus</name>
    <dbReference type="NCBI Taxonomy" id="1033263"/>
    <lineage>
        <taxon>Eukaryota</taxon>
        <taxon>Fungi</taxon>
        <taxon>Dikarya</taxon>
        <taxon>Basidiomycota</taxon>
        <taxon>Agaricomycotina</taxon>
        <taxon>Agaricomycetes</taxon>
        <taxon>Agaricomycetidae</taxon>
        <taxon>Agaricales</taxon>
        <taxon>Marasmiineae</taxon>
        <taxon>Mycenaceae</taxon>
        <taxon>Mycena</taxon>
    </lineage>
</organism>
<dbReference type="AlphaFoldDB" id="A0AAD7DH82"/>
<feature type="region of interest" description="Disordered" evidence="1">
    <location>
        <begin position="1"/>
        <end position="23"/>
    </location>
</feature>
<dbReference type="EMBL" id="JARKIE010000060">
    <property type="protein sequence ID" value="KAJ7691172.1"/>
    <property type="molecule type" value="Genomic_DNA"/>
</dbReference>